<dbReference type="STRING" id="402385.SAMN05421848_2700"/>
<organism evidence="19 20">
    <name type="scientific">Kushneria avicenniae</name>
    <dbReference type="NCBI Taxonomy" id="402385"/>
    <lineage>
        <taxon>Bacteria</taxon>
        <taxon>Pseudomonadati</taxon>
        <taxon>Pseudomonadota</taxon>
        <taxon>Gammaproteobacteria</taxon>
        <taxon>Oceanospirillales</taxon>
        <taxon>Halomonadaceae</taxon>
        <taxon>Kushneria</taxon>
    </lineage>
</organism>
<dbReference type="FunFam" id="3.20.10.10:FF:000002">
    <property type="entry name" value="D-alanine aminotransferase"/>
    <property type="match status" value="1"/>
</dbReference>
<evidence type="ECO:0000256" key="1">
    <source>
        <dbReference type="ARBA" id="ARBA00001933"/>
    </source>
</evidence>
<evidence type="ECO:0000256" key="4">
    <source>
        <dbReference type="ARBA" id="ARBA00004931"/>
    </source>
</evidence>
<dbReference type="InterPro" id="IPR043132">
    <property type="entry name" value="BCAT-like_C"/>
</dbReference>
<proteinExistence type="inferred from homology"/>
<evidence type="ECO:0000256" key="8">
    <source>
        <dbReference type="ARBA" id="ARBA00022898"/>
    </source>
</evidence>
<evidence type="ECO:0000256" key="7">
    <source>
        <dbReference type="ARBA" id="ARBA00013053"/>
    </source>
</evidence>
<evidence type="ECO:0000256" key="14">
    <source>
        <dbReference type="ARBA" id="ARBA00049229"/>
    </source>
</evidence>
<evidence type="ECO:0000256" key="12">
    <source>
        <dbReference type="ARBA" id="ARBA00048212"/>
    </source>
</evidence>
<comment type="pathway">
    <text evidence="4">Amino-acid biosynthesis; L-valine biosynthesis; L-valine from pyruvate: step 4/4.</text>
</comment>
<dbReference type="GO" id="GO:0004084">
    <property type="term" value="F:branched-chain-amino-acid transaminase activity"/>
    <property type="evidence" value="ECO:0007669"/>
    <property type="project" value="UniProtKB-EC"/>
</dbReference>
<dbReference type="PANTHER" id="PTHR42743">
    <property type="entry name" value="AMINO-ACID AMINOTRANSFERASE"/>
    <property type="match status" value="1"/>
</dbReference>
<evidence type="ECO:0000313" key="20">
    <source>
        <dbReference type="Proteomes" id="UP000199046"/>
    </source>
</evidence>
<keyword evidence="8" id="KW-0663">Pyridoxal phosphate</keyword>
<accession>A0A1I1M1G2</accession>
<evidence type="ECO:0000256" key="2">
    <source>
        <dbReference type="ARBA" id="ARBA00003109"/>
    </source>
</evidence>
<protein>
    <recommendedName>
        <fullName evidence="17">Aminodeoxychorismate lyase</fullName>
        <ecNumber evidence="7">2.6.1.42</ecNumber>
        <ecNumber evidence="11">4.1.3.38</ecNumber>
    </recommendedName>
    <alternativeName>
        <fullName evidence="18">4-amino-4-deoxychorismate lyase</fullName>
    </alternativeName>
</protein>
<dbReference type="EC" id="2.6.1.42" evidence="7"/>
<keyword evidence="20" id="KW-1185">Reference proteome</keyword>
<dbReference type="GO" id="GO:0008696">
    <property type="term" value="F:4-amino-4-deoxychorismate lyase activity"/>
    <property type="evidence" value="ECO:0007669"/>
    <property type="project" value="UniProtKB-EC"/>
</dbReference>
<evidence type="ECO:0000256" key="16">
    <source>
        <dbReference type="ARBA" id="ARBA00054027"/>
    </source>
</evidence>
<dbReference type="GO" id="GO:0008652">
    <property type="term" value="P:amino acid biosynthetic process"/>
    <property type="evidence" value="ECO:0007669"/>
    <property type="project" value="UniProtKB-ARBA"/>
</dbReference>
<dbReference type="EMBL" id="FOLY01000005">
    <property type="protein sequence ID" value="SFC76433.1"/>
    <property type="molecule type" value="Genomic_DNA"/>
</dbReference>
<dbReference type="CDD" id="cd01558">
    <property type="entry name" value="D-AAT_like"/>
    <property type="match status" value="1"/>
</dbReference>
<comment type="pathway">
    <text evidence="10">Cofactor biosynthesis; tetrahydrofolate biosynthesis; 4-aminobenzoate from chorismate: step 2/2.</text>
</comment>
<evidence type="ECO:0000256" key="3">
    <source>
        <dbReference type="ARBA" id="ARBA00004824"/>
    </source>
</evidence>
<comment type="function">
    <text evidence="2">Acts on leucine, isoleucine and valine.</text>
</comment>
<dbReference type="OrthoDB" id="21319at2"/>
<dbReference type="PANTHER" id="PTHR42743:SF11">
    <property type="entry name" value="AMINODEOXYCHORISMATE LYASE"/>
    <property type="match status" value="1"/>
</dbReference>
<evidence type="ECO:0000256" key="9">
    <source>
        <dbReference type="ARBA" id="ARBA00022909"/>
    </source>
</evidence>
<sequence>MSRTVYVNGRYVPESEASVSVFDRGFLFADGLYEVTAVLNGRLVDFEGHVARLHRSLNELNMSLSLNDNALRDIHRQLIEKNELQEGLVYLQVTRGVADRDFVYPEAHTPVTVVAFTQQKAIIDSPLAEQGLRVISLPDMRWGRRDIKTVQLLYPSMAKMEAKKRGADDAWLVESGLVTEGSSSNAWIVDHDNTLITRELSRSLLHGITRRTLMALAREHDMKVEERGFTVKEAQNAREAFVTSATSLVYPVISIDQRPVGNGQPGEIARSLRRLYIEASLALLEARQGQG</sequence>
<evidence type="ECO:0000256" key="6">
    <source>
        <dbReference type="ARBA" id="ARBA00009320"/>
    </source>
</evidence>
<evidence type="ECO:0000256" key="17">
    <source>
        <dbReference type="ARBA" id="ARBA00069174"/>
    </source>
</evidence>
<dbReference type="RefSeq" id="WP_090134913.1">
    <property type="nucleotide sequence ID" value="NZ_FOLY01000005.1"/>
</dbReference>
<comment type="cofactor">
    <cofactor evidence="1">
        <name>pyridoxal 5'-phosphate</name>
        <dbReference type="ChEBI" id="CHEBI:597326"/>
    </cofactor>
</comment>
<dbReference type="InterPro" id="IPR001544">
    <property type="entry name" value="Aminotrans_IV"/>
</dbReference>
<evidence type="ECO:0000256" key="15">
    <source>
        <dbReference type="ARBA" id="ARBA00049529"/>
    </source>
</evidence>
<evidence type="ECO:0000256" key="11">
    <source>
        <dbReference type="ARBA" id="ARBA00035676"/>
    </source>
</evidence>
<comment type="catalytic activity">
    <reaction evidence="14">
        <text>L-leucine + 2-oxoglutarate = 4-methyl-2-oxopentanoate + L-glutamate</text>
        <dbReference type="Rhea" id="RHEA:18321"/>
        <dbReference type="ChEBI" id="CHEBI:16810"/>
        <dbReference type="ChEBI" id="CHEBI:17865"/>
        <dbReference type="ChEBI" id="CHEBI:29985"/>
        <dbReference type="ChEBI" id="CHEBI:57427"/>
        <dbReference type="EC" id="2.6.1.42"/>
    </reaction>
</comment>
<comment type="function">
    <text evidence="16">Involved in the biosynthesis of p-aminobenzoate (PABA), a precursor of tetrahydrofolate. Converts 4-amino-4-deoxychorismate into 4-aminobenzoate (PABA) and pyruvate.</text>
</comment>
<evidence type="ECO:0000256" key="10">
    <source>
        <dbReference type="ARBA" id="ARBA00035633"/>
    </source>
</evidence>
<evidence type="ECO:0000256" key="18">
    <source>
        <dbReference type="ARBA" id="ARBA00080135"/>
    </source>
</evidence>
<comment type="pathway">
    <text evidence="3">Amino-acid biosynthesis; L-isoleucine biosynthesis; L-isoleucine from 2-oxobutanoate: step 4/4.</text>
</comment>
<dbReference type="InterPro" id="IPR050571">
    <property type="entry name" value="Class-IV_PLP-Dep_Aminotrnsfr"/>
</dbReference>
<dbReference type="AlphaFoldDB" id="A0A1I1M1G2"/>
<reference evidence="20" key="1">
    <citation type="submission" date="2016-10" db="EMBL/GenBank/DDBJ databases">
        <authorList>
            <person name="Varghese N."/>
            <person name="Submissions S."/>
        </authorList>
    </citation>
    <scope>NUCLEOTIDE SEQUENCE [LARGE SCALE GENOMIC DNA]</scope>
    <source>
        <strain evidence="20">DSM 23439</strain>
    </source>
</reference>
<dbReference type="Gene3D" id="3.30.470.10">
    <property type="match status" value="1"/>
</dbReference>
<keyword evidence="9" id="KW-0289">Folate biosynthesis</keyword>
<evidence type="ECO:0000256" key="5">
    <source>
        <dbReference type="ARBA" id="ARBA00005072"/>
    </source>
</evidence>
<comment type="catalytic activity">
    <reaction evidence="15">
        <text>4-amino-4-deoxychorismate = 4-aminobenzoate + pyruvate + H(+)</text>
        <dbReference type="Rhea" id="RHEA:16201"/>
        <dbReference type="ChEBI" id="CHEBI:15361"/>
        <dbReference type="ChEBI" id="CHEBI:15378"/>
        <dbReference type="ChEBI" id="CHEBI:17836"/>
        <dbReference type="ChEBI" id="CHEBI:58406"/>
        <dbReference type="EC" id="4.1.3.38"/>
    </reaction>
</comment>
<evidence type="ECO:0000256" key="13">
    <source>
        <dbReference type="ARBA" id="ARBA00048798"/>
    </source>
</evidence>
<comment type="catalytic activity">
    <reaction evidence="12">
        <text>L-valine + 2-oxoglutarate = 3-methyl-2-oxobutanoate + L-glutamate</text>
        <dbReference type="Rhea" id="RHEA:24813"/>
        <dbReference type="ChEBI" id="CHEBI:11851"/>
        <dbReference type="ChEBI" id="CHEBI:16810"/>
        <dbReference type="ChEBI" id="CHEBI:29985"/>
        <dbReference type="ChEBI" id="CHEBI:57762"/>
        <dbReference type="EC" id="2.6.1.42"/>
    </reaction>
</comment>
<evidence type="ECO:0000313" key="19">
    <source>
        <dbReference type="EMBL" id="SFC76433.1"/>
    </source>
</evidence>
<dbReference type="SUPFAM" id="SSF56752">
    <property type="entry name" value="D-aminoacid aminotransferase-like PLP-dependent enzymes"/>
    <property type="match status" value="1"/>
</dbReference>
<dbReference type="GO" id="GO:0005829">
    <property type="term" value="C:cytosol"/>
    <property type="evidence" value="ECO:0007669"/>
    <property type="project" value="TreeGrafter"/>
</dbReference>
<name>A0A1I1M1G2_9GAMM</name>
<comment type="similarity">
    <text evidence="6">Belongs to the class-IV pyridoxal-phosphate-dependent aminotransferase family.</text>
</comment>
<dbReference type="EC" id="4.1.3.38" evidence="11"/>
<gene>
    <name evidence="19" type="ORF">SAMN05421848_2700</name>
</gene>
<dbReference type="Proteomes" id="UP000199046">
    <property type="component" value="Unassembled WGS sequence"/>
</dbReference>
<dbReference type="InterPro" id="IPR036038">
    <property type="entry name" value="Aminotransferase-like"/>
</dbReference>
<dbReference type="NCBIfam" id="NF005209">
    <property type="entry name" value="PRK06680.1"/>
    <property type="match status" value="1"/>
</dbReference>
<comment type="pathway">
    <text evidence="5">Amino-acid biosynthesis; L-leucine biosynthesis; L-leucine from 3-methyl-2-oxobutanoate: step 4/4.</text>
</comment>
<dbReference type="Gene3D" id="3.20.10.10">
    <property type="entry name" value="D-amino Acid Aminotransferase, subunit A, domain 2"/>
    <property type="match status" value="1"/>
</dbReference>
<dbReference type="Pfam" id="PF01063">
    <property type="entry name" value="Aminotran_4"/>
    <property type="match status" value="1"/>
</dbReference>
<dbReference type="GO" id="GO:0046656">
    <property type="term" value="P:folic acid biosynthetic process"/>
    <property type="evidence" value="ECO:0007669"/>
    <property type="project" value="UniProtKB-KW"/>
</dbReference>
<dbReference type="InterPro" id="IPR043131">
    <property type="entry name" value="BCAT-like_N"/>
</dbReference>
<comment type="catalytic activity">
    <reaction evidence="13">
        <text>L-isoleucine + 2-oxoglutarate = (S)-3-methyl-2-oxopentanoate + L-glutamate</text>
        <dbReference type="Rhea" id="RHEA:24801"/>
        <dbReference type="ChEBI" id="CHEBI:16810"/>
        <dbReference type="ChEBI" id="CHEBI:29985"/>
        <dbReference type="ChEBI" id="CHEBI:35146"/>
        <dbReference type="ChEBI" id="CHEBI:58045"/>
        <dbReference type="EC" id="2.6.1.42"/>
    </reaction>
</comment>